<keyword evidence="2" id="KW-1185">Reference proteome</keyword>
<evidence type="ECO:0008006" key="3">
    <source>
        <dbReference type="Google" id="ProtNLM"/>
    </source>
</evidence>
<name>A0A9W6RBP2_9PSEU</name>
<evidence type="ECO:0000313" key="2">
    <source>
        <dbReference type="Proteomes" id="UP001165136"/>
    </source>
</evidence>
<dbReference type="SUPFAM" id="SSF56349">
    <property type="entry name" value="DNA breaking-rejoining enzymes"/>
    <property type="match status" value="1"/>
</dbReference>
<proteinExistence type="predicted"/>
<accession>A0A9W6RBP2</accession>
<dbReference type="EMBL" id="BSTI01000031">
    <property type="protein sequence ID" value="GLY71112.1"/>
    <property type="molecule type" value="Genomic_DNA"/>
</dbReference>
<sequence>MLNRQRGHDRQGTFTSLRSLFRFAHRHRPVFTDPARRLHVGQAPKHATMPMTEQEIAIVKRAAVTAVQRLTVALVAIYAARATAIHQLTLDDIDCPDHASVSTVSYGQSLS</sequence>
<protein>
    <recommendedName>
        <fullName evidence="3">Integrase</fullName>
    </recommendedName>
</protein>
<dbReference type="Proteomes" id="UP001165136">
    <property type="component" value="Unassembled WGS sequence"/>
</dbReference>
<gene>
    <name evidence="1" type="ORF">Atai01_77310</name>
</gene>
<dbReference type="GO" id="GO:0003677">
    <property type="term" value="F:DNA binding"/>
    <property type="evidence" value="ECO:0007669"/>
    <property type="project" value="InterPro"/>
</dbReference>
<evidence type="ECO:0000313" key="1">
    <source>
        <dbReference type="EMBL" id="GLY71112.1"/>
    </source>
</evidence>
<dbReference type="AlphaFoldDB" id="A0A9W6RBP2"/>
<dbReference type="InterPro" id="IPR011010">
    <property type="entry name" value="DNA_brk_join_enz"/>
</dbReference>
<organism evidence="1 2">
    <name type="scientific">Amycolatopsis taiwanensis</name>
    <dbReference type="NCBI Taxonomy" id="342230"/>
    <lineage>
        <taxon>Bacteria</taxon>
        <taxon>Bacillati</taxon>
        <taxon>Actinomycetota</taxon>
        <taxon>Actinomycetes</taxon>
        <taxon>Pseudonocardiales</taxon>
        <taxon>Pseudonocardiaceae</taxon>
        <taxon>Amycolatopsis</taxon>
    </lineage>
</organism>
<comment type="caution">
    <text evidence="1">The sequence shown here is derived from an EMBL/GenBank/DDBJ whole genome shotgun (WGS) entry which is preliminary data.</text>
</comment>
<dbReference type="RefSeq" id="WP_285490685.1">
    <property type="nucleotide sequence ID" value="NZ_BSTI01000031.1"/>
</dbReference>
<reference evidence="1" key="1">
    <citation type="submission" date="2023-03" db="EMBL/GenBank/DDBJ databases">
        <title>Amycolatopsis taiwanensis NBRC 103393.</title>
        <authorList>
            <person name="Ichikawa N."/>
            <person name="Sato H."/>
            <person name="Tonouchi N."/>
        </authorList>
    </citation>
    <scope>NUCLEOTIDE SEQUENCE</scope>
    <source>
        <strain evidence="1">NBRC 103393</strain>
    </source>
</reference>